<dbReference type="AlphaFoldDB" id="A0A067P324"/>
<dbReference type="Proteomes" id="UP000027265">
    <property type="component" value="Unassembled WGS sequence"/>
</dbReference>
<accession>A0A067P324</accession>
<dbReference type="OrthoDB" id="206700at2759"/>
<keyword evidence="2" id="KW-1185">Reference proteome</keyword>
<sequence>MRRPDSPHASSHQTRISTTSLLTHVDELFALNPPTRPSHCMSEFMGLQSVIPSWSETPSDLPDHLASG</sequence>
<dbReference type="EMBL" id="KL197789">
    <property type="protein sequence ID" value="KDQ49323.1"/>
    <property type="molecule type" value="Genomic_DNA"/>
</dbReference>
<gene>
    <name evidence="1" type="ORF">JAAARDRAFT_42964</name>
</gene>
<dbReference type="InParanoid" id="A0A067P324"/>
<dbReference type="HOGENOM" id="CLU_2794295_0_0_1"/>
<proteinExistence type="predicted"/>
<protein>
    <submittedName>
        <fullName evidence="1">Uncharacterized protein</fullName>
    </submittedName>
</protein>
<evidence type="ECO:0000313" key="2">
    <source>
        <dbReference type="Proteomes" id="UP000027265"/>
    </source>
</evidence>
<reference evidence="2" key="1">
    <citation type="journal article" date="2014" name="Proc. Natl. Acad. Sci. U.S.A.">
        <title>Extensive sampling of basidiomycete genomes demonstrates inadequacy of the white-rot/brown-rot paradigm for wood decay fungi.</title>
        <authorList>
            <person name="Riley R."/>
            <person name="Salamov A.A."/>
            <person name="Brown D.W."/>
            <person name="Nagy L.G."/>
            <person name="Floudas D."/>
            <person name="Held B.W."/>
            <person name="Levasseur A."/>
            <person name="Lombard V."/>
            <person name="Morin E."/>
            <person name="Otillar R."/>
            <person name="Lindquist E.A."/>
            <person name="Sun H."/>
            <person name="LaButti K.M."/>
            <person name="Schmutz J."/>
            <person name="Jabbour D."/>
            <person name="Luo H."/>
            <person name="Baker S.E."/>
            <person name="Pisabarro A.G."/>
            <person name="Walton J.D."/>
            <person name="Blanchette R.A."/>
            <person name="Henrissat B."/>
            <person name="Martin F."/>
            <person name="Cullen D."/>
            <person name="Hibbett D.S."/>
            <person name="Grigoriev I.V."/>
        </authorList>
    </citation>
    <scope>NUCLEOTIDE SEQUENCE [LARGE SCALE GENOMIC DNA]</scope>
    <source>
        <strain evidence="2">MUCL 33604</strain>
    </source>
</reference>
<organism evidence="1 2">
    <name type="scientific">Jaapia argillacea MUCL 33604</name>
    <dbReference type="NCBI Taxonomy" id="933084"/>
    <lineage>
        <taxon>Eukaryota</taxon>
        <taxon>Fungi</taxon>
        <taxon>Dikarya</taxon>
        <taxon>Basidiomycota</taxon>
        <taxon>Agaricomycotina</taxon>
        <taxon>Agaricomycetes</taxon>
        <taxon>Agaricomycetidae</taxon>
        <taxon>Jaapiales</taxon>
        <taxon>Jaapiaceae</taxon>
        <taxon>Jaapia</taxon>
    </lineage>
</organism>
<evidence type="ECO:0000313" key="1">
    <source>
        <dbReference type="EMBL" id="KDQ49323.1"/>
    </source>
</evidence>
<name>A0A067P324_9AGAM</name>